<dbReference type="PANTHER" id="PTHR11941">
    <property type="entry name" value="ENOYL-COA HYDRATASE-RELATED"/>
    <property type="match status" value="1"/>
</dbReference>
<dbReference type="Pfam" id="PF00378">
    <property type="entry name" value="ECH_1"/>
    <property type="match status" value="1"/>
</dbReference>
<dbReference type="GO" id="GO:0003824">
    <property type="term" value="F:catalytic activity"/>
    <property type="evidence" value="ECO:0007669"/>
    <property type="project" value="UniProtKB-ARBA"/>
</dbReference>
<protein>
    <submittedName>
        <fullName evidence="1">Enoyl-CoA hydratase/carnithine racemase</fullName>
    </submittedName>
</protein>
<dbReference type="EMBL" id="FWXD01000020">
    <property type="protein sequence ID" value="SMC28031.1"/>
    <property type="molecule type" value="Genomic_DNA"/>
</dbReference>
<dbReference type="STRING" id="1121001.SAMN02745857_03069"/>
<dbReference type="Gene3D" id="3.90.226.10">
    <property type="entry name" value="2-enoyl-CoA Hydratase, Chain A, domain 1"/>
    <property type="match status" value="1"/>
</dbReference>
<dbReference type="InterPro" id="IPR001753">
    <property type="entry name" value="Enoyl-CoA_hydra/iso"/>
</dbReference>
<dbReference type="OrthoDB" id="8640486at2"/>
<dbReference type="SUPFAM" id="SSF52096">
    <property type="entry name" value="ClpP/crotonase"/>
    <property type="match status" value="1"/>
</dbReference>
<dbReference type="GO" id="GO:0006635">
    <property type="term" value="P:fatty acid beta-oxidation"/>
    <property type="evidence" value="ECO:0007669"/>
    <property type="project" value="TreeGrafter"/>
</dbReference>
<gene>
    <name evidence="1" type="ORF">SAMN02745857_03069</name>
</gene>
<proteinExistence type="predicted"/>
<name>A0A1W1XWX7_9NEIS</name>
<evidence type="ECO:0000313" key="2">
    <source>
        <dbReference type="Proteomes" id="UP000192761"/>
    </source>
</evidence>
<dbReference type="InterPro" id="IPR029045">
    <property type="entry name" value="ClpP/crotonase-like_dom_sf"/>
</dbReference>
<keyword evidence="2" id="KW-1185">Reference proteome</keyword>
<dbReference type="Proteomes" id="UP000192761">
    <property type="component" value="Unassembled WGS sequence"/>
</dbReference>
<accession>A0A1W1XWX7</accession>
<evidence type="ECO:0000313" key="1">
    <source>
        <dbReference type="EMBL" id="SMC28031.1"/>
    </source>
</evidence>
<dbReference type="CDD" id="cd06558">
    <property type="entry name" value="crotonase-like"/>
    <property type="match status" value="1"/>
</dbReference>
<dbReference type="AlphaFoldDB" id="A0A1W1XWX7"/>
<organism evidence="1 2">
    <name type="scientific">Andreprevotia lacus DSM 23236</name>
    <dbReference type="NCBI Taxonomy" id="1121001"/>
    <lineage>
        <taxon>Bacteria</taxon>
        <taxon>Pseudomonadati</taxon>
        <taxon>Pseudomonadota</taxon>
        <taxon>Betaproteobacteria</taxon>
        <taxon>Neisseriales</taxon>
        <taxon>Chitinibacteraceae</taxon>
        <taxon>Andreprevotia</taxon>
    </lineage>
</organism>
<sequence length="251" mass="26633">MLDIIEHADGIRELRIAAPPVNALNPALIRSIRQAIEAAPGDGVQALVLSGAPGIFSAGLDVPALLALGRDELPAVWDDFFGIFGALARSPIPVAAAITGHSPAGGAVMAVFCDYRVMADGPFRIGLNEVQVGLVAPDCVQIGLRRLVGAYRAERLLVAGQMITAQEAHAIGLVDELLPPDQVLPRAIVWLQQLLALPRRAMLATRAIARADIIAAYADPAALRLDQFTEDWFAPATQQALHAMVARVKAR</sequence>
<dbReference type="RefSeq" id="WP_084091780.1">
    <property type="nucleotide sequence ID" value="NZ_FWXD01000020.1"/>
</dbReference>
<reference evidence="1 2" key="1">
    <citation type="submission" date="2017-04" db="EMBL/GenBank/DDBJ databases">
        <authorList>
            <person name="Afonso C.L."/>
            <person name="Miller P.J."/>
            <person name="Scott M.A."/>
            <person name="Spackman E."/>
            <person name="Goraichik I."/>
            <person name="Dimitrov K.M."/>
            <person name="Suarez D.L."/>
            <person name="Swayne D.E."/>
        </authorList>
    </citation>
    <scope>NUCLEOTIDE SEQUENCE [LARGE SCALE GENOMIC DNA]</scope>
    <source>
        <strain evidence="1 2">DSM 23236</strain>
    </source>
</reference>
<dbReference type="PANTHER" id="PTHR11941:SF54">
    <property type="entry name" value="ENOYL-COA HYDRATASE, MITOCHONDRIAL"/>
    <property type="match status" value="1"/>
</dbReference>